<organism evidence="4 5">
    <name type="scientific">Mycena chlorophos</name>
    <name type="common">Agaric fungus</name>
    <name type="synonym">Agaricus chlorophos</name>
    <dbReference type="NCBI Taxonomy" id="658473"/>
    <lineage>
        <taxon>Eukaryota</taxon>
        <taxon>Fungi</taxon>
        <taxon>Dikarya</taxon>
        <taxon>Basidiomycota</taxon>
        <taxon>Agaricomycotina</taxon>
        <taxon>Agaricomycetes</taxon>
        <taxon>Agaricomycetidae</taxon>
        <taxon>Agaricales</taxon>
        <taxon>Marasmiineae</taxon>
        <taxon>Mycenaceae</taxon>
        <taxon>Mycena</taxon>
    </lineage>
</organism>
<feature type="chain" id="PRO_5046376463" description="Mid2 domain-containing protein" evidence="3">
    <location>
        <begin position="24"/>
        <end position="377"/>
    </location>
</feature>
<evidence type="ECO:0000256" key="2">
    <source>
        <dbReference type="SAM" id="Phobius"/>
    </source>
</evidence>
<accession>A0ABQ0L9P2</accession>
<feature type="signal peptide" evidence="3">
    <location>
        <begin position="1"/>
        <end position="23"/>
    </location>
</feature>
<keyword evidence="2" id="KW-0812">Transmembrane</keyword>
<keyword evidence="2" id="KW-1133">Transmembrane helix</keyword>
<dbReference type="Proteomes" id="UP000815677">
    <property type="component" value="Unassembled WGS sequence"/>
</dbReference>
<feature type="transmembrane region" description="Helical" evidence="2">
    <location>
        <begin position="208"/>
        <end position="231"/>
    </location>
</feature>
<keyword evidence="5" id="KW-1185">Reference proteome</keyword>
<dbReference type="EMBL" id="DF844009">
    <property type="protein sequence ID" value="GAT47793.1"/>
    <property type="molecule type" value="Genomic_DNA"/>
</dbReference>
<keyword evidence="3" id="KW-0732">Signal</keyword>
<reference evidence="4" key="1">
    <citation type="submission" date="2014-09" db="EMBL/GenBank/DDBJ databases">
        <title>Genome sequence of the luminous mushroom Mycena chlorophos for searching fungal bioluminescence genes.</title>
        <authorList>
            <person name="Tanaka Y."/>
            <person name="Kasuga D."/>
            <person name="Oba Y."/>
            <person name="Hase S."/>
            <person name="Sato K."/>
            <person name="Oba Y."/>
            <person name="Sakakibara Y."/>
        </authorList>
    </citation>
    <scope>NUCLEOTIDE SEQUENCE</scope>
</reference>
<keyword evidence="2" id="KW-0472">Membrane</keyword>
<feature type="compositionally biased region" description="Polar residues" evidence="1">
    <location>
        <begin position="186"/>
        <end position="201"/>
    </location>
</feature>
<gene>
    <name evidence="4" type="ORF">MCHLO_05236</name>
</gene>
<sequence length="377" mass="39726">MSLVILLCVVALDCLGLIPGGAAQTLYGVDLYPPELPVFGETIYTSITYFPVATGTDGLTTWMAQEILSLSVTTGAWVVPSNPITTSYLFVPTPGGLEATVGTTTLATLTTTARSQTVTQTLTFAPERLSCTFNGSSLAVCEDVLFIGDVGSVGSELITETLPVIPIFTLAVETSAESPTPTSSEVATTGSGKETSESHSTGRATVRIAGIVTGVGVSLMSLLVAGLCICFRRRKARGGRHVVDMEELREESSALPLRRPHLPVEPSGTGSTRTGADADAKPEANTDADPRLGPILALENPTSLERGAVQSQAETLRKVASARRRQEQLVNRAANERVADMAEQMRVIVERMGAMEARVNGGQRGDTLTDSPPEYTG</sequence>
<feature type="region of interest" description="Disordered" evidence="1">
    <location>
        <begin position="176"/>
        <end position="201"/>
    </location>
</feature>
<evidence type="ECO:0000256" key="3">
    <source>
        <dbReference type="SAM" id="SignalP"/>
    </source>
</evidence>
<name>A0ABQ0L9P2_MYCCL</name>
<evidence type="ECO:0008006" key="6">
    <source>
        <dbReference type="Google" id="ProtNLM"/>
    </source>
</evidence>
<protein>
    <recommendedName>
        <fullName evidence="6">Mid2 domain-containing protein</fullName>
    </recommendedName>
</protein>
<proteinExistence type="predicted"/>
<evidence type="ECO:0000313" key="5">
    <source>
        <dbReference type="Proteomes" id="UP000815677"/>
    </source>
</evidence>
<evidence type="ECO:0000313" key="4">
    <source>
        <dbReference type="EMBL" id="GAT47793.1"/>
    </source>
</evidence>
<feature type="compositionally biased region" description="Low complexity" evidence="1">
    <location>
        <begin position="176"/>
        <end position="185"/>
    </location>
</feature>
<evidence type="ECO:0000256" key="1">
    <source>
        <dbReference type="SAM" id="MobiDB-lite"/>
    </source>
</evidence>
<feature type="region of interest" description="Disordered" evidence="1">
    <location>
        <begin position="248"/>
        <end position="293"/>
    </location>
</feature>
<feature type="compositionally biased region" description="Basic and acidic residues" evidence="1">
    <location>
        <begin position="276"/>
        <end position="290"/>
    </location>
</feature>